<dbReference type="PIRSF" id="PIRSF017082">
    <property type="entry name" value="YflP"/>
    <property type="match status" value="1"/>
</dbReference>
<dbReference type="Gene3D" id="3.40.190.150">
    <property type="entry name" value="Bordetella uptake gene, domain 1"/>
    <property type="match status" value="1"/>
</dbReference>
<keyword evidence="3" id="KW-1185">Reference proteome</keyword>
<name>A0A068T0B6_NEOGA</name>
<reference evidence="3" key="1">
    <citation type="journal article" date="2014" name="BMC Genomics">
        <title>Genome sequencing of two Neorhizobium galegae strains reveals a noeT gene responsible for the unusual acetylation of the nodulation factors.</title>
        <authorList>
            <person name="Osterman J."/>
            <person name="Marsh J."/>
            <person name="Laine P.K."/>
            <person name="Zeng Z."/>
            <person name="Alatalo E."/>
            <person name="Sullivan J.T."/>
            <person name="Young J.P."/>
            <person name="Thomas-Oates J."/>
            <person name="Paulin L."/>
            <person name="Lindstrom K."/>
        </authorList>
    </citation>
    <scope>NUCLEOTIDE SEQUENCE [LARGE SCALE GENOMIC DNA]</scope>
    <source>
        <strain evidence="3">HAMBI 540</strain>
    </source>
</reference>
<dbReference type="AlphaFoldDB" id="A0A068T0B6"/>
<gene>
    <name evidence="2" type="ORF">RG540_PA11720</name>
</gene>
<dbReference type="Proteomes" id="UP000028181">
    <property type="component" value="Plasmid pHAMBI540a"/>
</dbReference>
<sequence>MNTHDPRKGINRRTLLGCGAAMISAQPLLSGFARANAYPSETINYIVAFGVGGGSDIVARTMAKVINEKNLIPVKMLVENRPGGSGAVGYSYISSRKGNPYYLGGVGVSFFTTPLLGKISLSYKDFTPLAAIARSPYILAVLAGSEIKTIDDLKEAKGLTIGSAGAVSDPALLSHLVNKQLGATIKVVPYDGEGEVMAAVLGKHLDLVFGNPNEILEQVNAGKMRALAVTSAERMASLPDVPSFKELGHEIVHTQLRGIIMPKDVPAEAVSYWEGVMKTVADSPEWRSQYVDRFNEIPLFLNSKEFGEEIVATSQRYETLMRELGLIK</sequence>
<evidence type="ECO:0000313" key="3">
    <source>
        <dbReference type="Proteomes" id="UP000028181"/>
    </source>
</evidence>
<dbReference type="RefSeq" id="WP_244446724.1">
    <property type="nucleotide sequence ID" value="NZ_HG938354.1"/>
</dbReference>
<dbReference type="eggNOG" id="COG3181">
    <property type="taxonomic scope" value="Bacteria"/>
</dbReference>
<dbReference type="Pfam" id="PF03401">
    <property type="entry name" value="TctC"/>
    <property type="match status" value="1"/>
</dbReference>
<dbReference type="HOGENOM" id="CLU_045683_1_0_5"/>
<dbReference type="InterPro" id="IPR042100">
    <property type="entry name" value="Bug_dom1"/>
</dbReference>
<dbReference type="PANTHER" id="PTHR42928:SF3">
    <property type="entry name" value="UPF0065 PROTEIN YFLP"/>
    <property type="match status" value="1"/>
</dbReference>
<organism evidence="2 3">
    <name type="scientific">Neorhizobium galegae bv. orientalis str. HAMBI 540</name>
    <dbReference type="NCBI Taxonomy" id="1028800"/>
    <lineage>
        <taxon>Bacteria</taxon>
        <taxon>Pseudomonadati</taxon>
        <taxon>Pseudomonadota</taxon>
        <taxon>Alphaproteobacteria</taxon>
        <taxon>Hyphomicrobiales</taxon>
        <taxon>Rhizobiaceae</taxon>
        <taxon>Rhizobium/Agrobacterium group</taxon>
        <taxon>Neorhizobium</taxon>
    </lineage>
</organism>
<dbReference type="PANTHER" id="PTHR42928">
    <property type="entry name" value="TRICARBOXYLATE-BINDING PROTEIN"/>
    <property type="match status" value="1"/>
</dbReference>
<keyword evidence="2" id="KW-0614">Plasmid</keyword>
<dbReference type="GeneID" id="24261011"/>
<dbReference type="InterPro" id="IPR006311">
    <property type="entry name" value="TAT_signal"/>
</dbReference>
<keyword evidence="2" id="KW-0675">Receptor</keyword>
<dbReference type="KEGG" id="ngg:RG540_PA11720"/>
<evidence type="ECO:0000313" key="2">
    <source>
        <dbReference type="EMBL" id="CDN51848.1"/>
    </source>
</evidence>
<dbReference type="InterPro" id="IPR005064">
    <property type="entry name" value="BUG"/>
</dbReference>
<evidence type="ECO:0000256" key="1">
    <source>
        <dbReference type="ARBA" id="ARBA00006987"/>
    </source>
</evidence>
<dbReference type="PROSITE" id="PS51318">
    <property type="entry name" value="TAT"/>
    <property type="match status" value="1"/>
</dbReference>
<dbReference type="PATRIC" id="fig|1028800.3.peg.5803"/>
<dbReference type="CDD" id="cd07012">
    <property type="entry name" value="PBP2_Bug_TTT"/>
    <property type="match status" value="1"/>
</dbReference>
<dbReference type="Gene3D" id="3.40.190.10">
    <property type="entry name" value="Periplasmic binding protein-like II"/>
    <property type="match status" value="1"/>
</dbReference>
<accession>A0A068T0B6</accession>
<comment type="similarity">
    <text evidence="1">Belongs to the UPF0065 (bug) family.</text>
</comment>
<protein>
    <submittedName>
        <fullName evidence="2">Extra-cytoplasmic solute receptor family protein 10</fullName>
    </submittedName>
</protein>
<proteinExistence type="inferred from homology"/>
<dbReference type="SUPFAM" id="SSF53850">
    <property type="entry name" value="Periplasmic binding protein-like II"/>
    <property type="match status" value="1"/>
</dbReference>
<geneLocation type="plasmid" evidence="3">
    <name>II</name>
</geneLocation>
<dbReference type="EMBL" id="HG938354">
    <property type="protein sequence ID" value="CDN51848.1"/>
    <property type="molecule type" value="Genomic_DNA"/>
</dbReference>